<comment type="similarity">
    <text evidence="1">Belongs to the metallo-beta-lactamase superfamily. Class-B beta-lactamase family.</text>
</comment>
<evidence type="ECO:0000259" key="2">
    <source>
        <dbReference type="SMART" id="SM00849"/>
    </source>
</evidence>
<dbReference type="InterPro" id="IPR036866">
    <property type="entry name" value="RibonucZ/Hydroxyglut_hydro"/>
</dbReference>
<evidence type="ECO:0000313" key="4">
    <source>
        <dbReference type="Proteomes" id="UP000092741"/>
    </source>
</evidence>
<feature type="domain" description="Metallo-beta-lactamase" evidence="2">
    <location>
        <begin position="1"/>
        <end position="197"/>
    </location>
</feature>
<dbReference type="PANTHER" id="PTHR42951:SF4">
    <property type="entry name" value="ACYL-COENZYME A THIOESTERASE MBLAC2"/>
    <property type="match status" value="1"/>
</dbReference>
<sequence>MYLAEYADKLMLLDGASRADIPHLKDFIEYQLKRPFTDLKLVVVTHMHPDHAGAAHKLRALTGCKILAAKRDVQWYSGIDGWLMHLTDLALARWMANRMHKPKRNLWYSRKLNPDIELVDGETIPGFEDWQVLETLGHTDRDLSVYHAEQSVLYVADLIVKVKKHLIAPFPIFHPNQYRLSVKRVFELQPSCLLLAHGGEVVLDENAYRHILDTAPTKPHTHWRATKIKAKGLLSVLLRRNKR</sequence>
<dbReference type="Pfam" id="PF00753">
    <property type="entry name" value="Lactamase_B"/>
    <property type="match status" value="1"/>
</dbReference>
<dbReference type="AlphaFoldDB" id="A0AAN1CY99"/>
<protein>
    <submittedName>
        <fullName evidence="3">Zn-dependent hydrolase</fullName>
    </submittedName>
</protein>
<dbReference type="SUPFAM" id="SSF56281">
    <property type="entry name" value="Metallo-hydrolase/oxidoreductase"/>
    <property type="match status" value="1"/>
</dbReference>
<dbReference type="InterPro" id="IPR050855">
    <property type="entry name" value="NDM-1-like"/>
</dbReference>
<keyword evidence="4" id="KW-1185">Reference proteome</keyword>
<reference evidence="3 4" key="1">
    <citation type="submission" date="2016-07" db="EMBL/GenBank/DDBJ databases">
        <title>Developing Vibrio natriegens as a novel, fast-growing host for biotechnology.</title>
        <authorList>
            <person name="Weinstock M.T."/>
            <person name="Hesek E.D."/>
            <person name="Wilson C.M."/>
            <person name="Gibson D.G."/>
        </authorList>
    </citation>
    <scope>NUCLEOTIDE SEQUENCE [LARGE SCALE GENOMIC DNA]</scope>
    <source>
        <strain evidence="3 4">ATCC 14048</strain>
    </source>
</reference>
<name>A0AAN1CY99_VIBNA</name>
<dbReference type="SMART" id="SM00849">
    <property type="entry name" value="Lactamase_B"/>
    <property type="match status" value="1"/>
</dbReference>
<dbReference type="InterPro" id="IPR001279">
    <property type="entry name" value="Metallo-B-lactamas"/>
</dbReference>
<dbReference type="GO" id="GO:0016787">
    <property type="term" value="F:hydrolase activity"/>
    <property type="evidence" value="ECO:0007669"/>
    <property type="project" value="UniProtKB-KW"/>
</dbReference>
<dbReference type="GeneID" id="70914505"/>
<dbReference type="KEGG" id="vna:PN96_16875"/>
<dbReference type="EMBL" id="CP016346">
    <property type="protein sequence ID" value="ANQ15682.1"/>
    <property type="molecule type" value="Genomic_DNA"/>
</dbReference>
<proteinExistence type="inferred from homology"/>
<dbReference type="GO" id="GO:0017001">
    <property type="term" value="P:antibiotic catabolic process"/>
    <property type="evidence" value="ECO:0007669"/>
    <property type="project" value="UniProtKB-ARBA"/>
</dbReference>
<accession>A0AAN1CY99</accession>
<keyword evidence="3" id="KW-0378">Hydrolase</keyword>
<dbReference type="RefSeq" id="WP_031779227.1">
    <property type="nucleotide sequence ID" value="NZ_ATFJ01000026.1"/>
</dbReference>
<evidence type="ECO:0000256" key="1">
    <source>
        <dbReference type="ARBA" id="ARBA00005250"/>
    </source>
</evidence>
<organism evidence="3 4">
    <name type="scientific">Vibrio natriegens NBRC 15636 = ATCC 14048 = DSM 759</name>
    <dbReference type="NCBI Taxonomy" id="1219067"/>
    <lineage>
        <taxon>Bacteria</taxon>
        <taxon>Pseudomonadati</taxon>
        <taxon>Pseudomonadota</taxon>
        <taxon>Gammaproteobacteria</taxon>
        <taxon>Vibrionales</taxon>
        <taxon>Vibrionaceae</taxon>
        <taxon>Vibrio</taxon>
    </lineage>
</organism>
<dbReference type="Proteomes" id="UP000092741">
    <property type="component" value="Chromosome 2"/>
</dbReference>
<dbReference type="Gene3D" id="3.60.15.10">
    <property type="entry name" value="Ribonuclease Z/Hydroxyacylglutathione hydrolase-like"/>
    <property type="match status" value="1"/>
</dbReference>
<dbReference type="PANTHER" id="PTHR42951">
    <property type="entry name" value="METALLO-BETA-LACTAMASE DOMAIN-CONTAINING"/>
    <property type="match status" value="1"/>
</dbReference>
<gene>
    <name evidence="3" type="ORF">BA890_20720</name>
</gene>
<evidence type="ECO:0000313" key="3">
    <source>
        <dbReference type="EMBL" id="ANQ15682.1"/>
    </source>
</evidence>